<gene>
    <name evidence="2" type="ORF">PILCRDRAFT_171247</name>
</gene>
<evidence type="ECO:0000313" key="2">
    <source>
        <dbReference type="EMBL" id="KIM90078.1"/>
    </source>
</evidence>
<dbReference type="AlphaFoldDB" id="A0A0C3BU49"/>
<dbReference type="OrthoDB" id="2678679at2759"/>
<evidence type="ECO:0000256" key="1">
    <source>
        <dbReference type="SAM" id="MobiDB-lite"/>
    </source>
</evidence>
<protein>
    <submittedName>
        <fullName evidence="2">Uncharacterized protein</fullName>
    </submittedName>
</protein>
<sequence>MTRFAATRSPAEDDSDSDRPLSEIFQSRKKGALASKPDKLDEEIALLQHIRKPRSSGRRWFRGQSPEVSDKKNVHIPDGVSRPSTRGRKKVGRPARVKRDSAVTSDAPDWRLVKPCSVKGRQRVDHSDLDISAASFADTRECKPRIWASNRTELLQILPRISKPVNGVSWQSSDIPFLLIEGPTWPEDRWSSDLTMELTMVRDFTCNDADFESSSIKTECLDIFQPYDSNSDAQHPAQFYDEYGTVLEPITLVNRTGSTIPFDLCSDCPFINSAEYKNDLSAMNLAIPTSGGIDSISAMSAPPSNPAAIISSMAQCNCSHFPFTFPRGCAICGNSNVDSSILSVDVISDVRSATREQSRPFNQHSLDSGDMEAVDQHTDIHPQGEIDEDLTLAYPSDDEDELSELLAPYQWNMKYQISGLRSSLPQPEHPGSRQQLSGALFQSINTGGLDLPDILQSNSRQKVTVDRRMPGSIPAEIQALIDAHTAGLPIAIIASRDSGLTPVPLLLEFGCSYLGLFFLTNIHAERIESDIPSKRIFGKVSGRAKWNLRFHWTPGGEDLLPDGQQLTKPWWNPSPPEIGDSRAATYMHRTDLQNHCHNLLPLDMFAVPGPHTSSGPFPRGWYCVNCGKLNKQIFLRHRKCSSSHCQSNTGEAHGSQGYAVRLEFAREHAQALPSVAPGNLMPKTVTTTMSAWADGIHTYCYAINDMIAVKHVFTSNRQHLQEEANILFREIQVYVELRREAKGPGYFTHLIGPGHGTDSCTIRWDDAPSCLRQGRDLMLHQGRSYGETAGCSVDRLTTMAWVTSGHGKGPVFHALQGAVTILCLGADAVLTLVPTSGFSAQENSKPSLPGADADAEMTLVYPSSSPIKNEAGVESIPHVADKGVSASKKDDAAVVTLVHGDVLVLVGDDFKVICLRRTSSCWSHLEPQAHIKRTGTTILLIGTTASDDT</sequence>
<organism evidence="2 3">
    <name type="scientific">Piloderma croceum (strain F 1598)</name>
    <dbReference type="NCBI Taxonomy" id="765440"/>
    <lineage>
        <taxon>Eukaryota</taxon>
        <taxon>Fungi</taxon>
        <taxon>Dikarya</taxon>
        <taxon>Basidiomycota</taxon>
        <taxon>Agaricomycotina</taxon>
        <taxon>Agaricomycetes</taxon>
        <taxon>Agaricomycetidae</taxon>
        <taxon>Atheliales</taxon>
        <taxon>Atheliaceae</taxon>
        <taxon>Piloderma</taxon>
    </lineage>
</organism>
<dbReference type="Proteomes" id="UP000054166">
    <property type="component" value="Unassembled WGS sequence"/>
</dbReference>
<proteinExistence type="predicted"/>
<feature type="region of interest" description="Disordered" evidence="1">
    <location>
        <begin position="1"/>
        <end position="39"/>
    </location>
</feature>
<dbReference type="HOGENOM" id="CLU_310151_0_0_1"/>
<name>A0A0C3BU49_PILCF</name>
<keyword evidence="3" id="KW-1185">Reference proteome</keyword>
<dbReference type="EMBL" id="KN832973">
    <property type="protein sequence ID" value="KIM90078.1"/>
    <property type="molecule type" value="Genomic_DNA"/>
</dbReference>
<reference evidence="3" key="2">
    <citation type="submission" date="2015-01" db="EMBL/GenBank/DDBJ databases">
        <title>Evolutionary Origins and Diversification of the Mycorrhizal Mutualists.</title>
        <authorList>
            <consortium name="DOE Joint Genome Institute"/>
            <consortium name="Mycorrhizal Genomics Consortium"/>
            <person name="Kohler A."/>
            <person name="Kuo A."/>
            <person name="Nagy L.G."/>
            <person name="Floudas D."/>
            <person name="Copeland A."/>
            <person name="Barry K.W."/>
            <person name="Cichocki N."/>
            <person name="Veneault-Fourrey C."/>
            <person name="LaButti K."/>
            <person name="Lindquist E.A."/>
            <person name="Lipzen A."/>
            <person name="Lundell T."/>
            <person name="Morin E."/>
            <person name="Murat C."/>
            <person name="Riley R."/>
            <person name="Ohm R."/>
            <person name="Sun H."/>
            <person name="Tunlid A."/>
            <person name="Henrissat B."/>
            <person name="Grigoriev I.V."/>
            <person name="Hibbett D.S."/>
            <person name="Martin F."/>
        </authorList>
    </citation>
    <scope>NUCLEOTIDE SEQUENCE [LARGE SCALE GENOMIC DNA]</scope>
    <source>
        <strain evidence="3">F 1598</strain>
    </source>
</reference>
<accession>A0A0C3BU49</accession>
<feature type="compositionally biased region" description="Basic residues" evidence="1">
    <location>
        <begin position="85"/>
        <end position="96"/>
    </location>
</feature>
<dbReference type="InParanoid" id="A0A0C3BU49"/>
<reference evidence="2 3" key="1">
    <citation type="submission" date="2014-04" db="EMBL/GenBank/DDBJ databases">
        <authorList>
            <consortium name="DOE Joint Genome Institute"/>
            <person name="Kuo A."/>
            <person name="Tarkka M."/>
            <person name="Buscot F."/>
            <person name="Kohler A."/>
            <person name="Nagy L.G."/>
            <person name="Floudas D."/>
            <person name="Copeland A."/>
            <person name="Barry K.W."/>
            <person name="Cichocki N."/>
            <person name="Veneault-Fourrey C."/>
            <person name="LaButti K."/>
            <person name="Lindquist E.A."/>
            <person name="Lipzen A."/>
            <person name="Lundell T."/>
            <person name="Morin E."/>
            <person name="Murat C."/>
            <person name="Sun H."/>
            <person name="Tunlid A."/>
            <person name="Henrissat B."/>
            <person name="Grigoriev I.V."/>
            <person name="Hibbett D.S."/>
            <person name="Martin F."/>
            <person name="Nordberg H.P."/>
            <person name="Cantor M.N."/>
            <person name="Hua S.X."/>
        </authorList>
    </citation>
    <scope>NUCLEOTIDE SEQUENCE [LARGE SCALE GENOMIC DNA]</scope>
    <source>
        <strain evidence="2 3">F 1598</strain>
    </source>
</reference>
<feature type="region of interest" description="Disordered" evidence="1">
    <location>
        <begin position="53"/>
        <end position="103"/>
    </location>
</feature>
<evidence type="ECO:0000313" key="3">
    <source>
        <dbReference type="Proteomes" id="UP000054166"/>
    </source>
</evidence>